<protein>
    <recommendedName>
        <fullName evidence="7">UBX domain-containing protein 11</fullName>
    </recommendedName>
    <alternativeName>
        <fullName evidence="9">Socius</fullName>
    </alternativeName>
    <alternativeName>
        <fullName evidence="8">UBX domain-containing protein 5</fullName>
    </alternativeName>
</protein>
<sequence>MRMSSPLSSLKKPQKTPLMGFNQGHRPVPFRNPQYTDDESKLLEEITGTMASQRIKTRDPFLGGLPKLPNVSPRASQGFGMPQKGHAAPAPPSDHELMATMISRITQLEARLAVQAQEMADKEKKIQVLTEKNKLLQKAQGSNDPNSRVVELENKCYQLQEQIQQMENFLSDYGMVWVGEDEEQAEQEESDEEEMWRPGSSVSQQPTFRVDYNRLVENIKDLNALAGEGVAFITQTKDGARLKMPDSIQLTLYANGILMFNGPFRPFTDPTTQVCVQDILDGYFPSELQGRYPDGVPFNVTDKREVHYQERQHEIFKGAGQTLGGETVPSRLVPSNIQDRNPRSSQSKDKPVQATTSELPGPQLTVEQFLQKLPKSVMKAGKIIDIRSSLGDTLNGGKPSQPEVTLVETDTVIAMRKRLAGEAELSRPCTPRDITTLRIKSEDGGHTYILKMKFSETVGSLRKYLQAQRSDSVAAFDIVSTHPTKVHTDDSLTLQEAGLTPNAVAYLKKKS</sequence>
<comment type="caution">
    <text evidence="15">The sequence shown here is derived from an EMBL/GenBank/DDBJ whole genome shotgun (WGS) entry which is preliminary data.</text>
</comment>
<organism evidence="15 16">
    <name type="scientific">Dreissena polymorpha</name>
    <name type="common">Zebra mussel</name>
    <name type="synonym">Mytilus polymorpha</name>
    <dbReference type="NCBI Taxonomy" id="45954"/>
    <lineage>
        <taxon>Eukaryota</taxon>
        <taxon>Metazoa</taxon>
        <taxon>Spiralia</taxon>
        <taxon>Lophotrochozoa</taxon>
        <taxon>Mollusca</taxon>
        <taxon>Bivalvia</taxon>
        <taxon>Autobranchia</taxon>
        <taxon>Heteroconchia</taxon>
        <taxon>Euheterodonta</taxon>
        <taxon>Imparidentia</taxon>
        <taxon>Neoheterodontei</taxon>
        <taxon>Myida</taxon>
        <taxon>Dreissenoidea</taxon>
        <taxon>Dreissenidae</taxon>
        <taxon>Dreissena</taxon>
    </lineage>
</organism>
<name>A0A9D4N6T7_DREPO</name>
<evidence type="ECO:0000256" key="4">
    <source>
        <dbReference type="ARBA" id="ARBA00023212"/>
    </source>
</evidence>
<evidence type="ECO:0000259" key="14">
    <source>
        <dbReference type="PROSITE" id="PS51399"/>
    </source>
</evidence>
<evidence type="ECO:0000256" key="7">
    <source>
        <dbReference type="ARBA" id="ARBA00073759"/>
    </source>
</evidence>
<feature type="region of interest" description="Disordered" evidence="11">
    <location>
        <begin position="1"/>
        <end position="35"/>
    </location>
</feature>
<evidence type="ECO:0000256" key="10">
    <source>
        <dbReference type="SAM" id="Coils"/>
    </source>
</evidence>
<evidence type="ECO:0000256" key="1">
    <source>
        <dbReference type="ARBA" id="ARBA00004245"/>
    </source>
</evidence>
<dbReference type="AlphaFoldDB" id="A0A9D4N6T7"/>
<dbReference type="Proteomes" id="UP000828390">
    <property type="component" value="Unassembled WGS sequence"/>
</dbReference>
<dbReference type="FunFam" id="3.30.420.210:FF:000003">
    <property type="entry name" value="UBX domain protein 11"/>
    <property type="match status" value="1"/>
</dbReference>
<dbReference type="GO" id="GO:0043130">
    <property type="term" value="F:ubiquitin binding"/>
    <property type="evidence" value="ECO:0007669"/>
    <property type="project" value="TreeGrafter"/>
</dbReference>
<evidence type="ECO:0000256" key="5">
    <source>
        <dbReference type="ARBA" id="ARBA00059434"/>
    </source>
</evidence>
<dbReference type="Gene3D" id="3.10.20.90">
    <property type="entry name" value="Phosphatidylinositol 3-kinase Catalytic Subunit, Chain A, domain 1"/>
    <property type="match status" value="1"/>
</dbReference>
<comment type="subunit">
    <text evidence="6">Interacts with GNA12, GNA13, RND1, RND2 and RND3.</text>
</comment>
<keyword evidence="2" id="KW-0963">Cytoplasm</keyword>
<evidence type="ECO:0000259" key="12">
    <source>
        <dbReference type="PROSITE" id="PS50033"/>
    </source>
</evidence>
<evidence type="ECO:0000256" key="8">
    <source>
        <dbReference type="ARBA" id="ARBA00075811"/>
    </source>
</evidence>
<evidence type="ECO:0000259" key="13">
    <source>
        <dbReference type="PROSITE" id="PS50053"/>
    </source>
</evidence>
<reference evidence="15" key="1">
    <citation type="journal article" date="2019" name="bioRxiv">
        <title>The Genome of the Zebra Mussel, Dreissena polymorpha: A Resource for Invasive Species Research.</title>
        <authorList>
            <person name="McCartney M.A."/>
            <person name="Auch B."/>
            <person name="Kono T."/>
            <person name="Mallez S."/>
            <person name="Zhang Y."/>
            <person name="Obille A."/>
            <person name="Becker A."/>
            <person name="Abrahante J.E."/>
            <person name="Garbe J."/>
            <person name="Badalamenti J.P."/>
            <person name="Herman A."/>
            <person name="Mangelson H."/>
            <person name="Liachko I."/>
            <person name="Sullivan S."/>
            <person name="Sone E.D."/>
            <person name="Koren S."/>
            <person name="Silverstein K.A.T."/>
            <person name="Beckman K.B."/>
            <person name="Gohl D.M."/>
        </authorList>
    </citation>
    <scope>NUCLEOTIDE SEQUENCE</scope>
    <source>
        <strain evidence="15">Duluth1</strain>
        <tissue evidence="15">Whole animal</tissue>
    </source>
</reference>
<feature type="compositionally biased region" description="Acidic residues" evidence="11">
    <location>
        <begin position="181"/>
        <end position="194"/>
    </location>
</feature>
<gene>
    <name evidence="15" type="ORF">DPMN_012983</name>
</gene>
<feature type="domain" description="Ubiquitin-like" evidence="13">
    <location>
        <begin position="435"/>
        <end position="511"/>
    </location>
</feature>
<comment type="function">
    <text evidence="5">May be involved in the reorganization of actin cytoskeleton mediated by RND1, RND2 and RND3. Promotes RHOA activation mediated by GNA12 and GNA13.</text>
</comment>
<evidence type="ECO:0000313" key="16">
    <source>
        <dbReference type="Proteomes" id="UP000828390"/>
    </source>
</evidence>
<dbReference type="PROSITE" id="PS51399">
    <property type="entry name" value="SEP"/>
    <property type="match status" value="1"/>
</dbReference>
<dbReference type="OrthoDB" id="25887at2759"/>
<dbReference type="InterPro" id="IPR012989">
    <property type="entry name" value="SEP_domain"/>
</dbReference>
<feature type="compositionally biased region" description="Basic and acidic residues" evidence="11">
    <location>
        <begin position="340"/>
        <end position="351"/>
    </location>
</feature>
<feature type="region of interest" description="Disordered" evidence="11">
    <location>
        <begin position="317"/>
        <end position="363"/>
    </location>
</feature>
<reference evidence="15" key="2">
    <citation type="submission" date="2020-11" db="EMBL/GenBank/DDBJ databases">
        <authorList>
            <person name="McCartney M.A."/>
            <person name="Auch B."/>
            <person name="Kono T."/>
            <person name="Mallez S."/>
            <person name="Becker A."/>
            <person name="Gohl D.M."/>
            <person name="Silverstein K.A.T."/>
            <person name="Koren S."/>
            <person name="Bechman K.B."/>
            <person name="Herman A."/>
            <person name="Abrahante J.E."/>
            <person name="Garbe J."/>
        </authorList>
    </citation>
    <scope>NUCLEOTIDE SEQUENCE</scope>
    <source>
        <strain evidence="15">Duluth1</strain>
        <tissue evidence="15">Whole animal</tissue>
    </source>
</reference>
<dbReference type="InterPro" id="IPR036241">
    <property type="entry name" value="NSFL1C_SEP_dom_sf"/>
</dbReference>
<keyword evidence="3 10" id="KW-0175">Coiled coil</keyword>
<dbReference type="Gene3D" id="3.30.420.210">
    <property type="entry name" value="SEP domain"/>
    <property type="match status" value="1"/>
</dbReference>
<dbReference type="InterPro" id="IPR000626">
    <property type="entry name" value="Ubiquitin-like_dom"/>
</dbReference>
<dbReference type="InterPro" id="IPR029071">
    <property type="entry name" value="Ubiquitin-like_domsf"/>
</dbReference>
<accession>A0A9D4N6T7</accession>
<dbReference type="SUPFAM" id="SSF54236">
    <property type="entry name" value="Ubiquitin-like"/>
    <property type="match status" value="1"/>
</dbReference>
<evidence type="ECO:0000256" key="6">
    <source>
        <dbReference type="ARBA" id="ARBA00062345"/>
    </source>
</evidence>
<dbReference type="InterPro" id="IPR001012">
    <property type="entry name" value="UBX_dom"/>
</dbReference>
<dbReference type="CDD" id="cd17077">
    <property type="entry name" value="UBX_UBXN11"/>
    <property type="match status" value="1"/>
</dbReference>
<proteinExistence type="predicted"/>
<feature type="domain" description="UBX" evidence="12">
    <location>
        <begin position="430"/>
        <end position="507"/>
    </location>
</feature>
<dbReference type="GO" id="GO:0005856">
    <property type="term" value="C:cytoskeleton"/>
    <property type="evidence" value="ECO:0007669"/>
    <property type="project" value="UniProtKB-SubCell"/>
</dbReference>
<evidence type="ECO:0000256" key="2">
    <source>
        <dbReference type="ARBA" id="ARBA00022490"/>
    </source>
</evidence>
<dbReference type="GO" id="GO:0043161">
    <property type="term" value="P:proteasome-mediated ubiquitin-dependent protein catabolic process"/>
    <property type="evidence" value="ECO:0007669"/>
    <property type="project" value="TreeGrafter"/>
</dbReference>
<evidence type="ECO:0000313" key="15">
    <source>
        <dbReference type="EMBL" id="KAH3888938.1"/>
    </source>
</evidence>
<keyword evidence="4" id="KW-0206">Cytoskeleton</keyword>
<dbReference type="PROSITE" id="PS50053">
    <property type="entry name" value="UBIQUITIN_2"/>
    <property type="match status" value="1"/>
</dbReference>
<evidence type="ECO:0000256" key="11">
    <source>
        <dbReference type="SAM" id="MobiDB-lite"/>
    </source>
</evidence>
<dbReference type="SUPFAM" id="SSF102848">
    <property type="entry name" value="NSFL1 (p97 ATPase) cofactor p47, SEP domain"/>
    <property type="match status" value="1"/>
</dbReference>
<comment type="subcellular location">
    <subcellularLocation>
        <location evidence="1">Cytoplasm</location>
        <location evidence="1">Cytoskeleton</location>
    </subcellularLocation>
</comment>
<dbReference type="Pfam" id="PF08059">
    <property type="entry name" value="SEP"/>
    <property type="match status" value="1"/>
</dbReference>
<feature type="domain" description="SEP" evidence="14">
    <location>
        <begin position="245"/>
        <end position="309"/>
    </location>
</feature>
<dbReference type="EMBL" id="JAIWYP010000001">
    <property type="protein sequence ID" value="KAH3888938.1"/>
    <property type="molecule type" value="Genomic_DNA"/>
</dbReference>
<feature type="coiled-coil region" evidence="10">
    <location>
        <begin position="105"/>
        <end position="169"/>
    </location>
</feature>
<evidence type="ECO:0000256" key="3">
    <source>
        <dbReference type="ARBA" id="ARBA00023054"/>
    </source>
</evidence>
<evidence type="ECO:0000256" key="9">
    <source>
        <dbReference type="ARBA" id="ARBA00081109"/>
    </source>
</evidence>
<dbReference type="Pfam" id="PF00789">
    <property type="entry name" value="UBX"/>
    <property type="match status" value="1"/>
</dbReference>
<keyword evidence="16" id="KW-1185">Reference proteome</keyword>
<dbReference type="PANTHER" id="PTHR23333:SF4">
    <property type="entry name" value="UBX DOMAIN-CONTAINING PROTEIN 11"/>
    <property type="match status" value="1"/>
</dbReference>
<feature type="compositionally biased region" description="Low complexity" evidence="11">
    <location>
        <begin position="1"/>
        <end position="18"/>
    </location>
</feature>
<dbReference type="PROSITE" id="PS50033">
    <property type="entry name" value="UBX"/>
    <property type="match status" value="1"/>
</dbReference>
<dbReference type="PANTHER" id="PTHR23333">
    <property type="entry name" value="UBX DOMAIN CONTAINING PROTEIN"/>
    <property type="match status" value="1"/>
</dbReference>
<feature type="region of interest" description="Disordered" evidence="11">
    <location>
        <begin position="181"/>
        <end position="204"/>
    </location>
</feature>